<dbReference type="InterPro" id="IPR016129">
    <property type="entry name" value="Caspase_his_AS"/>
</dbReference>
<keyword evidence="3" id="KW-0053">Apoptosis</keyword>
<feature type="domain" description="Caspase family p20" evidence="10">
    <location>
        <begin position="125"/>
        <end position="256"/>
    </location>
</feature>
<reference evidence="12 13" key="1">
    <citation type="journal article" date="2017" name="Gigascience">
        <title>Genome sequence of the small brown planthopper, Laodelphax striatellus.</title>
        <authorList>
            <person name="Zhu J."/>
            <person name="Jiang F."/>
            <person name="Wang X."/>
            <person name="Yang P."/>
            <person name="Bao Y."/>
            <person name="Zhao W."/>
            <person name="Wang W."/>
            <person name="Lu H."/>
            <person name="Wang Q."/>
            <person name="Cui N."/>
            <person name="Li J."/>
            <person name="Chen X."/>
            <person name="Luo L."/>
            <person name="Yu J."/>
            <person name="Kang L."/>
            <person name="Cui F."/>
        </authorList>
    </citation>
    <scope>NUCLEOTIDE SEQUENCE [LARGE SCALE GENOMIC DNA]</scope>
    <source>
        <strain evidence="12">Lst14</strain>
    </source>
</reference>
<keyword evidence="5" id="KW-0788">Thiol protease</keyword>
<evidence type="ECO:0000313" key="13">
    <source>
        <dbReference type="Proteomes" id="UP000291343"/>
    </source>
</evidence>
<feature type="region of interest" description="Disordered" evidence="8">
    <location>
        <begin position="440"/>
        <end position="465"/>
    </location>
</feature>
<dbReference type="OrthoDB" id="6097640at2759"/>
<evidence type="ECO:0000259" key="10">
    <source>
        <dbReference type="PROSITE" id="PS50208"/>
    </source>
</evidence>
<organism evidence="12 13">
    <name type="scientific">Laodelphax striatellus</name>
    <name type="common">Small brown planthopper</name>
    <name type="synonym">Delphax striatella</name>
    <dbReference type="NCBI Taxonomy" id="195883"/>
    <lineage>
        <taxon>Eukaryota</taxon>
        <taxon>Metazoa</taxon>
        <taxon>Ecdysozoa</taxon>
        <taxon>Arthropoda</taxon>
        <taxon>Hexapoda</taxon>
        <taxon>Insecta</taxon>
        <taxon>Pterygota</taxon>
        <taxon>Neoptera</taxon>
        <taxon>Paraneoptera</taxon>
        <taxon>Hemiptera</taxon>
        <taxon>Auchenorrhyncha</taxon>
        <taxon>Fulgoroidea</taxon>
        <taxon>Delphacidae</taxon>
        <taxon>Criomorphinae</taxon>
        <taxon>Laodelphax</taxon>
    </lineage>
</organism>
<dbReference type="InterPro" id="IPR002138">
    <property type="entry name" value="Pept_C14_p10"/>
</dbReference>
<dbReference type="GO" id="GO:0006508">
    <property type="term" value="P:proteolysis"/>
    <property type="evidence" value="ECO:0007669"/>
    <property type="project" value="UniProtKB-KW"/>
</dbReference>
<dbReference type="PRINTS" id="PR00376">
    <property type="entry name" value="IL1BCENZYME"/>
</dbReference>
<dbReference type="Gene3D" id="3.40.50.1460">
    <property type="match status" value="2"/>
</dbReference>
<dbReference type="STRING" id="195883.A0A482XDX6"/>
<dbReference type="PROSITE" id="PS50207">
    <property type="entry name" value="CASPASE_P10"/>
    <property type="match status" value="1"/>
</dbReference>
<evidence type="ECO:0000256" key="5">
    <source>
        <dbReference type="ARBA" id="ARBA00022807"/>
    </source>
</evidence>
<keyword evidence="13" id="KW-1185">Reference proteome</keyword>
<evidence type="ECO:0000256" key="6">
    <source>
        <dbReference type="ARBA" id="ARBA00023145"/>
    </source>
</evidence>
<evidence type="ECO:0000313" key="12">
    <source>
        <dbReference type="EMBL" id="RZF43678.1"/>
    </source>
</evidence>
<evidence type="ECO:0000259" key="11">
    <source>
        <dbReference type="PROSITE" id="PS50209"/>
    </source>
</evidence>
<dbReference type="SUPFAM" id="SSF52129">
    <property type="entry name" value="Caspase-like"/>
    <property type="match status" value="2"/>
</dbReference>
<dbReference type="PANTHER" id="PTHR47901">
    <property type="entry name" value="CASPASE RECRUITMENT DOMAIN-CONTAINING PROTEIN 18"/>
    <property type="match status" value="1"/>
</dbReference>
<keyword evidence="6" id="KW-0865">Zymogen</keyword>
<dbReference type="PROSITE" id="PS50209">
    <property type="entry name" value="CARD"/>
    <property type="match status" value="1"/>
</dbReference>
<dbReference type="PROSITE" id="PS01121">
    <property type="entry name" value="CASPASE_HIS"/>
    <property type="match status" value="1"/>
</dbReference>
<dbReference type="SMART" id="SM00115">
    <property type="entry name" value="CASc"/>
    <property type="match status" value="1"/>
</dbReference>
<evidence type="ECO:0000259" key="9">
    <source>
        <dbReference type="PROSITE" id="PS50207"/>
    </source>
</evidence>
<name>A0A482XDX6_LAOST</name>
<proteinExistence type="inferred from homology"/>
<dbReference type="InterPro" id="IPR011600">
    <property type="entry name" value="Pept_C14_caspase"/>
</dbReference>
<dbReference type="EMBL" id="QKKF02012373">
    <property type="protein sequence ID" value="RZF43678.1"/>
    <property type="molecule type" value="Genomic_DNA"/>
</dbReference>
<feature type="compositionally biased region" description="Polar residues" evidence="8">
    <location>
        <begin position="443"/>
        <end position="465"/>
    </location>
</feature>
<dbReference type="InterPro" id="IPR011029">
    <property type="entry name" value="DEATH-like_dom_sf"/>
</dbReference>
<evidence type="ECO:0000256" key="3">
    <source>
        <dbReference type="ARBA" id="ARBA00022703"/>
    </source>
</evidence>
<keyword evidence="2" id="KW-0645">Protease</keyword>
<keyword evidence="4" id="KW-0378">Hydrolase</keyword>
<comment type="caution">
    <text evidence="12">The sequence shown here is derived from an EMBL/GenBank/DDBJ whole genome shotgun (WGS) entry which is preliminary data.</text>
</comment>
<dbReference type="InterPro" id="IPR002398">
    <property type="entry name" value="Pept_C14"/>
</dbReference>
<dbReference type="Gene3D" id="1.10.533.10">
    <property type="entry name" value="Death Domain, Fas"/>
    <property type="match status" value="1"/>
</dbReference>
<dbReference type="GO" id="GO:0004197">
    <property type="term" value="F:cysteine-type endopeptidase activity"/>
    <property type="evidence" value="ECO:0007669"/>
    <property type="project" value="InterPro"/>
</dbReference>
<dbReference type="GO" id="GO:0042981">
    <property type="term" value="P:regulation of apoptotic process"/>
    <property type="evidence" value="ECO:0007669"/>
    <property type="project" value="InterPro"/>
</dbReference>
<dbReference type="Proteomes" id="UP000291343">
    <property type="component" value="Unassembled WGS sequence"/>
</dbReference>
<dbReference type="InParanoid" id="A0A482XDX6"/>
<dbReference type="PANTHER" id="PTHR47901:SF8">
    <property type="entry name" value="CASPASE-3"/>
    <property type="match status" value="1"/>
</dbReference>
<evidence type="ECO:0008006" key="14">
    <source>
        <dbReference type="Google" id="ProtNLM"/>
    </source>
</evidence>
<dbReference type="InterPro" id="IPR015917">
    <property type="entry name" value="Pept_C14A"/>
</dbReference>
<dbReference type="GO" id="GO:0006915">
    <property type="term" value="P:apoptotic process"/>
    <property type="evidence" value="ECO:0007669"/>
    <property type="project" value="UniProtKB-KW"/>
</dbReference>
<evidence type="ECO:0000256" key="1">
    <source>
        <dbReference type="ARBA" id="ARBA00010134"/>
    </source>
</evidence>
<evidence type="ECO:0000256" key="7">
    <source>
        <dbReference type="RuleBase" id="RU003971"/>
    </source>
</evidence>
<dbReference type="InterPro" id="IPR029030">
    <property type="entry name" value="Caspase-like_dom_sf"/>
</dbReference>
<dbReference type="PROSITE" id="PS50208">
    <property type="entry name" value="CASPASE_P20"/>
    <property type="match status" value="1"/>
</dbReference>
<protein>
    <recommendedName>
        <fullName evidence="14">Caspase</fullName>
    </recommendedName>
</protein>
<dbReference type="SMR" id="A0A482XDX6"/>
<evidence type="ECO:0000256" key="2">
    <source>
        <dbReference type="ARBA" id="ARBA00022670"/>
    </source>
</evidence>
<comment type="similarity">
    <text evidence="1 7">Belongs to the peptidase C14A family.</text>
</comment>
<dbReference type="Pfam" id="PF00656">
    <property type="entry name" value="Peptidase_C14"/>
    <property type="match status" value="1"/>
</dbReference>
<gene>
    <name evidence="12" type="ORF">LSTR_LSTR011026</name>
</gene>
<evidence type="ECO:0000256" key="4">
    <source>
        <dbReference type="ARBA" id="ARBA00022801"/>
    </source>
</evidence>
<accession>A0A482XDX6</accession>
<sequence length="680" mass="73459">MNPDDKSVLSANINLLIKAKNLNALIHELLNRNVLTPYLLDQLNMIPLKEDRARALFDELKSRGPAAFEHLLSALAFTDNFDICRIINQKKNQSESQYLKIKVIKSKKPIEVNDDSKIYRMYSQPKGYALIININRFFEPGRKADLANKTRSGSYRDVANLYTLFYQLGYVVIIHYDLSKQEIRDKIDDFANMPEHATVDSTIVIVMSHGGIIENTFKSYDNLEVHCDRDIVAPFKSKHLQGKPKIFIFQICRGDDRDHGIERDNLTSPSTVDSTSSSAVDVIARRKEGKCFVTGNASSLATDSVTRSSTGLSTGYNAGNASSLATDSVTSSSTGCNAGNASSLATDSVTSSSIGLLTGYNAGNASSLATDSVTGLSTGYNAGNASSSATDSVTSLSTGYNAGNSSSLATDSVTSSSTGLSTGYNAGNASSLSTAAVTSSSTGYNAGNVSSSSTGYDNDDVTSSSSTGYDTADAASFSTSGVTSTGVQPVADREPLINNRFQIYSTSFDHKSIRHEVLGGYFVQCMCMVFAENAHRLELRDLIEETSRRLKAIYDRYQGFMTPTMTYSADCGKFFFNPGIYAGRVGVQNIHANDDRNAAGFKNNWTKQCEEVYQQTTFDQNIVGYDRNAAGNNSCNSVSNGVIDSAISDSEFDIENTIVSNNNNKDNQRCTGAPDHGDTA</sequence>
<dbReference type="CDD" id="cd01671">
    <property type="entry name" value="CARD"/>
    <property type="match status" value="1"/>
</dbReference>
<feature type="domain" description="Caspase family p10" evidence="9">
    <location>
        <begin position="490"/>
        <end position="578"/>
    </location>
</feature>
<dbReference type="SUPFAM" id="SSF47986">
    <property type="entry name" value="DEATH domain"/>
    <property type="match status" value="1"/>
</dbReference>
<dbReference type="InterPro" id="IPR001315">
    <property type="entry name" value="CARD"/>
</dbReference>
<feature type="domain" description="CARD" evidence="11">
    <location>
        <begin position="1"/>
        <end position="75"/>
    </location>
</feature>
<dbReference type="InterPro" id="IPR001309">
    <property type="entry name" value="Pept_C14_p20"/>
</dbReference>
<evidence type="ECO:0000256" key="8">
    <source>
        <dbReference type="SAM" id="MobiDB-lite"/>
    </source>
</evidence>
<dbReference type="AlphaFoldDB" id="A0A482XDX6"/>